<comment type="caution">
    <text evidence="8">The sequence shown here is derived from an EMBL/GenBank/DDBJ whole genome shotgun (WGS) entry which is preliminary data.</text>
</comment>
<dbReference type="EMBL" id="LJJB01000013">
    <property type="protein sequence ID" value="KQL44713.1"/>
    <property type="molecule type" value="Genomic_DNA"/>
</dbReference>
<dbReference type="Proteomes" id="UP000051063">
    <property type="component" value="Unassembled WGS sequence"/>
</dbReference>
<evidence type="ECO:0000256" key="2">
    <source>
        <dbReference type="ARBA" id="ARBA00006679"/>
    </source>
</evidence>
<keyword evidence="3" id="KW-1003">Cell membrane</keyword>
<dbReference type="Pfam" id="PF07681">
    <property type="entry name" value="DoxX"/>
    <property type="match status" value="1"/>
</dbReference>
<dbReference type="PANTHER" id="PTHR33452:SF1">
    <property type="entry name" value="INNER MEMBRANE PROTEIN YPHA-RELATED"/>
    <property type="match status" value="1"/>
</dbReference>
<accession>A0ABR5N355</accession>
<keyword evidence="9" id="KW-1185">Reference proteome</keyword>
<evidence type="ECO:0000256" key="7">
    <source>
        <dbReference type="SAM" id="Phobius"/>
    </source>
</evidence>
<evidence type="ECO:0000256" key="1">
    <source>
        <dbReference type="ARBA" id="ARBA00004651"/>
    </source>
</evidence>
<feature type="transmembrane region" description="Helical" evidence="7">
    <location>
        <begin position="99"/>
        <end position="116"/>
    </location>
</feature>
<dbReference type="InterPro" id="IPR032808">
    <property type="entry name" value="DoxX"/>
</dbReference>
<evidence type="ECO:0000256" key="6">
    <source>
        <dbReference type="ARBA" id="ARBA00023136"/>
    </source>
</evidence>
<evidence type="ECO:0000256" key="3">
    <source>
        <dbReference type="ARBA" id="ARBA00022475"/>
    </source>
</evidence>
<keyword evidence="5 7" id="KW-1133">Transmembrane helix</keyword>
<keyword evidence="4 7" id="KW-0812">Transmembrane</keyword>
<feature type="transmembrane region" description="Helical" evidence="7">
    <location>
        <begin position="6"/>
        <end position="24"/>
    </location>
</feature>
<evidence type="ECO:0008006" key="10">
    <source>
        <dbReference type="Google" id="ProtNLM"/>
    </source>
</evidence>
<sequence length="123" mass="13133">MAGEKAFVALRIVTGIIFLVHGIAKLQKGMAVVTAMFGDLGLPPWLAYPVMAVEIVGGLALILGIWSHYAAWALAVIMLGAIVTVKWDHGFMGQAGKNGYEFDLILLAVAVCVGLKKREKRPG</sequence>
<comment type="subcellular location">
    <subcellularLocation>
        <location evidence="1">Cell membrane</location>
        <topology evidence="1">Multi-pass membrane protein</topology>
    </subcellularLocation>
</comment>
<reference evidence="8 9" key="1">
    <citation type="submission" date="2015-09" db="EMBL/GenBank/DDBJ databases">
        <title>Genome sequencing project for genomic taxonomy and phylogenomics of Bacillus-like bacteria.</title>
        <authorList>
            <person name="Liu B."/>
            <person name="Wang J."/>
            <person name="Zhu Y."/>
            <person name="Liu G."/>
            <person name="Chen Q."/>
            <person name="Chen Z."/>
            <person name="Lan J."/>
            <person name="Che J."/>
            <person name="Ge C."/>
            <person name="Shi H."/>
            <person name="Pan Z."/>
            <person name="Liu X."/>
        </authorList>
    </citation>
    <scope>NUCLEOTIDE SEQUENCE [LARGE SCALE GENOMIC DNA]</scope>
    <source>
        <strain evidence="8 9">DSM 8552</strain>
    </source>
</reference>
<gene>
    <name evidence="8" type="ORF">AN963_25430</name>
</gene>
<keyword evidence="6 7" id="KW-0472">Membrane</keyword>
<feature type="transmembrane region" description="Helical" evidence="7">
    <location>
        <begin position="45"/>
        <end position="63"/>
    </location>
</feature>
<name>A0ABR5N355_BRECH</name>
<protein>
    <recommendedName>
        <fullName evidence="10">Oxidoreductase</fullName>
    </recommendedName>
</protein>
<proteinExistence type="inferred from homology"/>
<evidence type="ECO:0000256" key="4">
    <source>
        <dbReference type="ARBA" id="ARBA00022692"/>
    </source>
</evidence>
<organism evidence="8 9">
    <name type="scientific">Brevibacillus choshinensis</name>
    <dbReference type="NCBI Taxonomy" id="54911"/>
    <lineage>
        <taxon>Bacteria</taxon>
        <taxon>Bacillati</taxon>
        <taxon>Bacillota</taxon>
        <taxon>Bacilli</taxon>
        <taxon>Bacillales</taxon>
        <taxon>Paenibacillaceae</taxon>
        <taxon>Brevibacillus</taxon>
    </lineage>
</organism>
<evidence type="ECO:0000313" key="9">
    <source>
        <dbReference type="Proteomes" id="UP000051063"/>
    </source>
</evidence>
<feature type="transmembrane region" description="Helical" evidence="7">
    <location>
        <begin position="69"/>
        <end position="87"/>
    </location>
</feature>
<dbReference type="InterPro" id="IPR051907">
    <property type="entry name" value="DoxX-like_oxidoreductase"/>
</dbReference>
<dbReference type="RefSeq" id="WP_055747302.1">
    <property type="nucleotide sequence ID" value="NZ_JARTHT010000009.1"/>
</dbReference>
<evidence type="ECO:0000313" key="8">
    <source>
        <dbReference type="EMBL" id="KQL44713.1"/>
    </source>
</evidence>
<comment type="similarity">
    <text evidence="2">Belongs to the DoxX family.</text>
</comment>
<evidence type="ECO:0000256" key="5">
    <source>
        <dbReference type="ARBA" id="ARBA00022989"/>
    </source>
</evidence>
<dbReference type="PANTHER" id="PTHR33452">
    <property type="entry name" value="OXIDOREDUCTASE CATD-RELATED"/>
    <property type="match status" value="1"/>
</dbReference>